<dbReference type="InterPro" id="IPR003439">
    <property type="entry name" value="ABC_transporter-like_ATP-bd"/>
</dbReference>
<dbReference type="RefSeq" id="WP_157331141.1">
    <property type="nucleotide sequence ID" value="NZ_JANADL010000017.1"/>
</dbReference>
<dbReference type="GO" id="GO:0005524">
    <property type="term" value="F:ATP binding"/>
    <property type="evidence" value="ECO:0007669"/>
    <property type="project" value="UniProtKB-KW"/>
</dbReference>
<dbReference type="NCBIfam" id="TIGR01842">
    <property type="entry name" value="type_I_sec_PrtD"/>
    <property type="match status" value="1"/>
</dbReference>
<dbReference type="SMART" id="SM00382">
    <property type="entry name" value="AAA"/>
    <property type="match status" value="1"/>
</dbReference>
<evidence type="ECO:0000259" key="11">
    <source>
        <dbReference type="PROSITE" id="PS50929"/>
    </source>
</evidence>
<dbReference type="InterPro" id="IPR047957">
    <property type="entry name" value="ABC_AprD-like_6TM"/>
</dbReference>
<dbReference type="InterPro" id="IPR039421">
    <property type="entry name" value="Type_1_exporter"/>
</dbReference>
<dbReference type="InterPro" id="IPR011527">
    <property type="entry name" value="ABC1_TM_dom"/>
</dbReference>
<dbReference type="SUPFAM" id="SSF90123">
    <property type="entry name" value="ABC transporter transmembrane region"/>
    <property type="match status" value="1"/>
</dbReference>
<dbReference type="GO" id="GO:0005886">
    <property type="term" value="C:plasma membrane"/>
    <property type="evidence" value="ECO:0007669"/>
    <property type="project" value="UniProtKB-SubCell"/>
</dbReference>
<dbReference type="InterPro" id="IPR027417">
    <property type="entry name" value="P-loop_NTPase"/>
</dbReference>
<dbReference type="InterPro" id="IPR003593">
    <property type="entry name" value="AAA+_ATPase"/>
</dbReference>
<dbReference type="InterPro" id="IPR017871">
    <property type="entry name" value="ABC_transporter-like_CS"/>
</dbReference>
<feature type="transmembrane region" description="Helical" evidence="9">
    <location>
        <begin position="149"/>
        <end position="178"/>
    </location>
</feature>
<keyword evidence="5" id="KW-0067">ATP-binding</keyword>
<dbReference type="Pfam" id="PF00005">
    <property type="entry name" value="ABC_tran"/>
    <property type="match status" value="1"/>
</dbReference>
<dbReference type="GO" id="GO:0034040">
    <property type="term" value="F:ATPase-coupled lipid transmembrane transporter activity"/>
    <property type="evidence" value="ECO:0007669"/>
    <property type="project" value="TreeGrafter"/>
</dbReference>
<evidence type="ECO:0000259" key="10">
    <source>
        <dbReference type="PROSITE" id="PS50893"/>
    </source>
</evidence>
<evidence type="ECO:0000256" key="5">
    <source>
        <dbReference type="ARBA" id="ARBA00022840"/>
    </source>
</evidence>
<comment type="function">
    <text evidence="8">Involved in beta-(1--&gt;2)glucan export. Transmembrane domains (TMD) form a pore in the inner membrane and the ATP-binding domain (NBD) is responsible for energy generation.</text>
</comment>
<evidence type="ECO:0000256" key="3">
    <source>
        <dbReference type="ARBA" id="ARBA00022692"/>
    </source>
</evidence>
<evidence type="ECO:0000256" key="7">
    <source>
        <dbReference type="ARBA" id="ARBA00023136"/>
    </source>
</evidence>
<dbReference type="AlphaFoldDB" id="A0A844T7R5"/>
<keyword evidence="3 9" id="KW-0812">Transmembrane</keyword>
<dbReference type="Gene3D" id="3.40.50.300">
    <property type="entry name" value="P-loop containing nucleotide triphosphate hydrolases"/>
    <property type="match status" value="1"/>
</dbReference>
<dbReference type="PANTHER" id="PTHR24221">
    <property type="entry name" value="ATP-BINDING CASSETTE SUB-FAMILY B"/>
    <property type="match status" value="1"/>
</dbReference>
<dbReference type="GO" id="GO:0016887">
    <property type="term" value="F:ATP hydrolysis activity"/>
    <property type="evidence" value="ECO:0007669"/>
    <property type="project" value="InterPro"/>
</dbReference>
<evidence type="ECO:0000256" key="6">
    <source>
        <dbReference type="ARBA" id="ARBA00022989"/>
    </source>
</evidence>
<dbReference type="Pfam" id="PF00664">
    <property type="entry name" value="ABC_membrane"/>
    <property type="match status" value="1"/>
</dbReference>
<keyword evidence="4" id="KW-0547">Nucleotide-binding</keyword>
<dbReference type="EMBL" id="WQNE01000015">
    <property type="protein sequence ID" value="MVT75163.1"/>
    <property type="molecule type" value="Genomic_DNA"/>
</dbReference>
<evidence type="ECO:0000256" key="4">
    <source>
        <dbReference type="ARBA" id="ARBA00022741"/>
    </source>
</evidence>
<evidence type="ECO:0000313" key="13">
    <source>
        <dbReference type="Proteomes" id="UP000449969"/>
    </source>
</evidence>
<keyword evidence="13" id="KW-1185">Reference proteome</keyword>
<gene>
    <name evidence="12" type="ORF">GPL20_19355</name>
</gene>
<comment type="caution">
    <text evidence="12">The sequence shown here is derived from an EMBL/GenBank/DDBJ whole genome shotgun (WGS) entry which is preliminary data.</text>
</comment>
<dbReference type="InterPro" id="IPR010128">
    <property type="entry name" value="ATPase_T1SS_PrtD-like"/>
</dbReference>
<name>A0A844T7R5_9BRAD</name>
<comment type="subcellular location">
    <subcellularLocation>
        <location evidence="1">Cell membrane</location>
        <topology evidence="1">Multi-pass membrane protein</topology>
    </subcellularLocation>
</comment>
<evidence type="ECO:0000256" key="1">
    <source>
        <dbReference type="ARBA" id="ARBA00004651"/>
    </source>
</evidence>
<organism evidence="12 13">
    <name type="scientific">Bradyrhizobium cajani</name>
    <dbReference type="NCBI Taxonomy" id="1928661"/>
    <lineage>
        <taxon>Bacteria</taxon>
        <taxon>Pseudomonadati</taxon>
        <taxon>Pseudomonadota</taxon>
        <taxon>Alphaproteobacteria</taxon>
        <taxon>Hyphomicrobiales</taxon>
        <taxon>Nitrobacteraceae</taxon>
        <taxon>Bradyrhizobium</taxon>
    </lineage>
</organism>
<reference evidence="12 13" key="1">
    <citation type="submission" date="2019-12" db="EMBL/GenBank/DDBJ databases">
        <title>Draft genome sequences Bradyrhizobium cajani AMBPC1010, Bradyrhizobium pachyrhizi AMBPC1040 and Bradyrhizobium yuanmingense ALSPC3051, three plant growth promoting strains isolated from nodules of Cajanus cajan L. in Dominican Republic.</title>
        <authorList>
            <person name="Flores-Felix J.D."/>
            <person name="Araujo J."/>
            <person name="Diaz-Alcantara C."/>
            <person name="Gonzalez-Andres F."/>
            <person name="Velazquez E."/>
        </authorList>
    </citation>
    <scope>NUCLEOTIDE SEQUENCE [LARGE SCALE GENOMIC DNA]</scope>
    <source>
        <strain evidence="12 13">1010</strain>
    </source>
</reference>
<dbReference type="InterPro" id="IPR036640">
    <property type="entry name" value="ABC1_TM_sf"/>
</dbReference>
<comment type="similarity">
    <text evidence="2">Belongs to the ABC transporter superfamily.</text>
</comment>
<dbReference type="GO" id="GO:0030256">
    <property type="term" value="C:type I protein secretion system complex"/>
    <property type="evidence" value="ECO:0007669"/>
    <property type="project" value="InterPro"/>
</dbReference>
<accession>A0A844T7R5</accession>
<evidence type="ECO:0000256" key="2">
    <source>
        <dbReference type="ARBA" id="ARBA00005417"/>
    </source>
</evidence>
<sequence length="607" mass="64189">MLLSSKATPPQAMPAAVVAPLRRAAAGLALVSGAINILMLTAPLFMLQVYDRVLASRSIPTLVGLACLALGLYVFQAFLDVIRARILLRVGERIDRQISARVHEAIIRLPLETRAVGDGLQPLRDLDSVRNFLGTQAPTALFDLPWMPLYLAICFLFHVWIGVTALSGALILMSLTVATEQLTRASLRDTTRQGMDRNARMDASRRNAEVVRAMGMNDALLARWSIVNGAYLTSNRRTGDVVGAFSANSRAIRQILQSAILGVGAYLVIGQEVTAGVMVASSIMMGRALAPVDLAIAGWKPFLAARQSWLRLTDLLALVPPPASVLALPRPARNLTAEALTIVPPGRKSPTVSGVSLSLSAGSALGVIGPSGSGKSTLIRALVGVWTPIGGKIRLDGASLDQWDRRALGTHTGYLPQGVDLFEGTISENIARFNDNPDPAAVVAAAKAAGAHDLITQFEKGYQTNVGEGGSVLSAGQRQRIGLARALYGDPFLVVLDEPNANLDADGERAVIQAIAAIRARGGIAIVVAHRPSALGAVDYVLMMEAGRCKAFGPRDAVLSRVLRNGSARTAMAADGEQRSGALMPLRVVAGSTETLERPDGGDDVER</sequence>
<dbReference type="OrthoDB" id="9808328at2"/>
<dbReference type="GO" id="GO:0030253">
    <property type="term" value="P:protein secretion by the type I secretion system"/>
    <property type="evidence" value="ECO:0007669"/>
    <property type="project" value="InterPro"/>
</dbReference>
<evidence type="ECO:0000256" key="9">
    <source>
        <dbReference type="SAM" id="Phobius"/>
    </source>
</evidence>
<dbReference type="PROSITE" id="PS50893">
    <property type="entry name" value="ABC_TRANSPORTER_2"/>
    <property type="match status" value="1"/>
</dbReference>
<dbReference type="CDD" id="cd18586">
    <property type="entry name" value="ABC_6TM_PrtD_like"/>
    <property type="match status" value="1"/>
</dbReference>
<feature type="transmembrane region" description="Helical" evidence="9">
    <location>
        <begin position="24"/>
        <end position="47"/>
    </location>
</feature>
<dbReference type="GO" id="GO:0140359">
    <property type="term" value="F:ABC-type transporter activity"/>
    <property type="evidence" value="ECO:0007669"/>
    <property type="project" value="InterPro"/>
</dbReference>
<dbReference type="PANTHER" id="PTHR24221:SF248">
    <property type="entry name" value="ABC TRANSPORTER TRANSMEMBRANE REGION"/>
    <property type="match status" value="1"/>
</dbReference>
<feature type="domain" description="ABC transmembrane type-1" evidence="11">
    <location>
        <begin position="26"/>
        <end position="304"/>
    </location>
</feature>
<dbReference type="Gene3D" id="1.20.1560.10">
    <property type="entry name" value="ABC transporter type 1, transmembrane domain"/>
    <property type="match status" value="1"/>
</dbReference>
<feature type="transmembrane region" description="Helical" evidence="9">
    <location>
        <begin position="59"/>
        <end position="79"/>
    </location>
</feature>
<dbReference type="SUPFAM" id="SSF52540">
    <property type="entry name" value="P-loop containing nucleoside triphosphate hydrolases"/>
    <property type="match status" value="1"/>
</dbReference>
<keyword evidence="6 9" id="KW-1133">Transmembrane helix</keyword>
<keyword evidence="7 9" id="KW-0472">Membrane</keyword>
<dbReference type="Proteomes" id="UP000449969">
    <property type="component" value="Unassembled WGS sequence"/>
</dbReference>
<dbReference type="PROSITE" id="PS50929">
    <property type="entry name" value="ABC_TM1F"/>
    <property type="match status" value="1"/>
</dbReference>
<proteinExistence type="inferred from homology"/>
<dbReference type="PROSITE" id="PS00211">
    <property type="entry name" value="ABC_TRANSPORTER_1"/>
    <property type="match status" value="1"/>
</dbReference>
<feature type="domain" description="ABC transporter" evidence="10">
    <location>
        <begin position="335"/>
        <end position="571"/>
    </location>
</feature>
<protein>
    <submittedName>
        <fullName evidence="12">Type I secretion system permease/ATPase</fullName>
    </submittedName>
</protein>
<evidence type="ECO:0000256" key="8">
    <source>
        <dbReference type="ARBA" id="ARBA00024722"/>
    </source>
</evidence>
<evidence type="ECO:0000313" key="12">
    <source>
        <dbReference type="EMBL" id="MVT75163.1"/>
    </source>
</evidence>